<reference evidence="1" key="1">
    <citation type="submission" date="2022-12" db="EMBL/GenBank/DDBJ databases">
        <authorList>
            <person name="Petersen C."/>
        </authorList>
    </citation>
    <scope>NUCLEOTIDE SEQUENCE</scope>
    <source>
        <strain evidence="1">IBT 29495</strain>
    </source>
</reference>
<keyword evidence="2" id="KW-1185">Reference proteome</keyword>
<protein>
    <submittedName>
        <fullName evidence="1">Uncharacterized protein</fullName>
    </submittedName>
</protein>
<dbReference type="EMBL" id="JAPWDS010000005">
    <property type="protein sequence ID" value="KAJ5496426.1"/>
    <property type="molecule type" value="Genomic_DNA"/>
</dbReference>
<dbReference type="AlphaFoldDB" id="A0A9W9XNU4"/>
<evidence type="ECO:0000313" key="1">
    <source>
        <dbReference type="EMBL" id="KAJ5496426.1"/>
    </source>
</evidence>
<comment type="caution">
    <text evidence="1">The sequence shown here is derived from an EMBL/GenBank/DDBJ whole genome shotgun (WGS) entry which is preliminary data.</text>
</comment>
<dbReference type="OrthoDB" id="5330139at2759"/>
<proteinExistence type="predicted"/>
<evidence type="ECO:0000313" key="2">
    <source>
        <dbReference type="Proteomes" id="UP001149954"/>
    </source>
</evidence>
<organism evidence="1 2">
    <name type="scientific">Penicillium fimorum</name>
    <dbReference type="NCBI Taxonomy" id="1882269"/>
    <lineage>
        <taxon>Eukaryota</taxon>
        <taxon>Fungi</taxon>
        <taxon>Dikarya</taxon>
        <taxon>Ascomycota</taxon>
        <taxon>Pezizomycotina</taxon>
        <taxon>Eurotiomycetes</taxon>
        <taxon>Eurotiomycetidae</taxon>
        <taxon>Eurotiales</taxon>
        <taxon>Aspergillaceae</taxon>
        <taxon>Penicillium</taxon>
    </lineage>
</organism>
<sequence>MKVPVVVGYPGETYVLIEQKVGSTLRAANPFTLASTTGAEDRCKLTFSMIRNTLGLNRRVTPASISQAKSLAKQKTALNQPKDM</sequence>
<accession>A0A9W9XNU4</accession>
<dbReference type="Proteomes" id="UP001149954">
    <property type="component" value="Unassembled WGS sequence"/>
</dbReference>
<gene>
    <name evidence="1" type="ORF">N7463_008413</name>
</gene>
<reference evidence="1" key="2">
    <citation type="journal article" date="2023" name="IMA Fungus">
        <title>Comparative genomic study of the Penicillium genus elucidates a diverse pangenome and 15 lateral gene transfer events.</title>
        <authorList>
            <person name="Petersen C."/>
            <person name="Sorensen T."/>
            <person name="Nielsen M.R."/>
            <person name="Sondergaard T.E."/>
            <person name="Sorensen J.L."/>
            <person name="Fitzpatrick D.A."/>
            <person name="Frisvad J.C."/>
            <person name="Nielsen K.L."/>
        </authorList>
    </citation>
    <scope>NUCLEOTIDE SEQUENCE</scope>
    <source>
        <strain evidence="1">IBT 29495</strain>
    </source>
</reference>
<name>A0A9W9XNU4_9EURO</name>